<keyword evidence="7" id="KW-0732">Signal</keyword>
<keyword evidence="4 7" id="KW-0560">Oxidoreductase</keyword>
<dbReference type="GO" id="GO:0020037">
    <property type="term" value="F:heme binding"/>
    <property type="evidence" value="ECO:0007669"/>
    <property type="project" value="UniProtKB-UniRule"/>
</dbReference>
<gene>
    <name evidence="10" type="ORF">CPB84DRAFT_1761213</name>
</gene>
<dbReference type="SUPFAM" id="SSF48113">
    <property type="entry name" value="Heme-dependent peroxidases"/>
    <property type="match status" value="1"/>
</dbReference>
<organism evidence="10 11">
    <name type="scientific">Gymnopilus junonius</name>
    <name type="common">Spectacular rustgill mushroom</name>
    <name type="synonym">Gymnopilus spectabilis subsp. junonius</name>
    <dbReference type="NCBI Taxonomy" id="109634"/>
    <lineage>
        <taxon>Eukaryota</taxon>
        <taxon>Fungi</taxon>
        <taxon>Dikarya</taxon>
        <taxon>Basidiomycota</taxon>
        <taxon>Agaricomycotina</taxon>
        <taxon>Agaricomycetes</taxon>
        <taxon>Agaricomycetidae</taxon>
        <taxon>Agaricales</taxon>
        <taxon>Agaricineae</taxon>
        <taxon>Hymenogastraceae</taxon>
        <taxon>Gymnopilus</taxon>
    </lineage>
</organism>
<keyword evidence="2" id="KW-0349">Heme</keyword>
<keyword evidence="11" id="KW-1185">Reference proteome</keyword>
<evidence type="ECO:0000256" key="2">
    <source>
        <dbReference type="ARBA" id="ARBA00022617"/>
    </source>
</evidence>
<keyword evidence="5" id="KW-0408">Iron</keyword>
<keyword evidence="3" id="KW-0479">Metal-binding</keyword>
<keyword evidence="8" id="KW-0472">Membrane</keyword>
<evidence type="ECO:0000256" key="5">
    <source>
        <dbReference type="ARBA" id="ARBA00023004"/>
    </source>
</evidence>
<feature type="domain" description="Plant heme peroxidase family profile" evidence="9">
    <location>
        <begin position="121"/>
        <end position="301"/>
    </location>
</feature>
<dbReference type="GO" id="GO:0004601">
    <property type="term" value="F:peroxidase activity"/>
    <property type="evidence" value="ECO:0007669"/>
    <property type="project" value="UniProtKB-KW"/>
</dbReference>
<evidence type="ECO:0000256" key="1">
    <source>
        <dbReference type="ARBA" id="ARBA00022559"/>
    </source>
</evidence>
<dbReference type="InterPro" id="IPR044831">
    <property type="entry name" value="Ccp1-like"/>
</dbReference>
<protein>
    <recommendedName>
        <fullName evidence="7">Peroxidase</fullName>
        <ecNumber evidence="7">1.11.1.-</ecNumber>
    </recommendedName>
</protein>
<dbReference type="PROSITE" id="PS50873">
    <property type="entry name" value="PEROXIDASE_4"/>
    <property type="match status" value="1"/>
</dbReference>
<dbReference type="GO" id="GO:0046872">
    <property type="term" value="F:metal ion binding"/>
    <property type="evidence" value="ECO:0007669"/>
    <property type="project" value="UniProtKB-UniRule"/>
</dbReference>
<evidence type="ECO:0000313" key="10">
    <source>
        <dbReference type="EMBL" id="KAF8912080.1"/>
    </source>
</evidence>
<dbReference type="Gene3D" id="1.10.520.10">
    <property type="match status" value="1"/>
</dbReference>
<evidence type="ECO:0000256" key="7">
    <source>
        <dbReference type="RuleBase" id="RU363051"/>
    </source>
</evidence>
<evidence type="ECO:0000256" key="3">
    <source>
        <dbReference type="ARBA" id="ARBA00022723"/>
    </source>
</evidence>
<keyword evidence="8" id="KW-0812">Transmembrane</keyword>
<feature type="chain" id="PRO_5040538396" description="Peroxidase" evidence="7">
    <location>
        <begin position="23"/>
        <end position="610"/>
    </location>
</feature>
<evidence type="ECO:0000259" key="9">
    <source>
        <dbReference type="PROSITE" id="PS50873"/>
    </source>
</evidence>
<feature type="transmembrane region" description="Helical" evidence="8">
    <location>
        <begin position="585"/>
        <end position="609"/>
    </location>
</feature>
<dbReference type="PANTHER" id="PTHR31356">
    <property type="entry name" value="THYLAKOID LUMENAL 29 KDA PROTEIN, CHLOROPLASTIC-RELATED"/>
    <property type="match status" value="1"/>
</dbReference>
<evidence type="ECO:0000256" key="6">
    <source>
        <dbReference type="RuleBase" id="RU004241"/>
    </source>
</evidence>
<dbReference type="Pfam" id="PF00141">
    <property type="entry name" value="peroxidase"/>
    <property type="match status" value="1"/>
</dbReference>
<evidence type="ECO:0000313" key="11">
    <source>
        <dbReference type="Proteomes" id="UP000724874"/>
    </source>
</evidence>
<keyword evidence="8" id="KW-1133">Transmembrane helix</keyword>
<dbReference type="Proteomes" id="UP000724874">
    <property type="component" value="Unassembled WGS sequence"/>
</dbReference>
<comment type="similarity">
    <text evidence="6">Belongs to the peroxidase family.</text>
</comment>
<dbReference type="GO" id="GO:0042744">
    <property type="term" value="P:hydrogen peroxide catabolic process"/>
    <property type="evidence" value="ECO:0007669"/>
    <property type="project" value="TreeGrafter"/>
</dbReference>
<dbReference type="PRINTS" id="PR00458">
    <property type="entry name" value="PEROXIDASE"/>
</dbReference>
<dbReference type="PANTHER" id="PTHR31356:SF53">
    <property type="entry name" value="HEME PEROXIDASE"/>
    <property type="match status" value="1"/>
</dbReference>
<evidence type="ECO:0000256" key="8">
    <source>
        <dbReference type="SAM" id="Phobius"/>
    </source>
</evidence>
<comment type="caution">
    <text evidence="10">The sequence shown here is derived from an EMBL/GenBank/DDBJ whole genome shotgun (WGS) entry which is preliminary data.</text>
</comment>
<dbReference type="InterPro" id="IPR010255">
    <property type="entry name" value="Haem_peroxidase_sf"/>
</dbReference>
<proteinExistence type="inferred from homology"/>
<feature type="signal peptide" evidence="7">
    <location>
        <begin position="1"/>
        <end position="22"/>
    </location>
</feature>
<dbReference type="OrthoDB" id="5985073at2759"/>
<dbReference type="EC" id="1.11.1.-" evidence="7"/>
<dbReference type="AlphaFoldDB" id="A0A9P5P170"/>
<dbReference type="GO" id="GO:0034599">
    <property type="term" value="P:cellular response to oxidative stress"/>
    <property type="evidence" value="ECO:0007669"/>
    <property type="project" value="InterPro"/>
</dbReference>
<dbReference type="GO" id="GO:0000302">
    <property type="term" value="P:response to reactive oxygen species"/>
    <property type="evidence" value="ECO:0007669"/>
    <property type="project" value="TreeGrafter"/>
</dbReference>
<dbReference type="EMBL" id="JADNYJ010000003">
    <property type="protein sequence ID" value="KAF8912080.1"/>
    <property type="molecule type" value="Genomic_DNA"/>
</dbReference>
<sequence length="610" mass="66560">MHGLLLFFSLYLLSLLTPFSSAYTWPSPQYDALEGLLFEGRRSDGSSLSSIVHPCRKRTGTLASIPAEWFRFAFHDMATHNVDNGTGGLDGSLVYELNRPENFGLGFNQTQSDFSAFPNKLVSRADIIAIGAIMAVNTCGGPIIPLRGGRVDVWTAGDFGTPQPQQDLATLTESFRKQGFNQAEMIKMVACGHTLGGVRSADFPELVPPNPNSVNPVIKNFDNSTHFDNSVVTEYLDGTTQNPLVVSSNQTMDSDLRVFTSDNNQTMKGLTDNTVFQSECQSILTRMLNVVPSSVNLTDEIALLPAKVTYAQLTFEQNQFVFKTNFRLTQAMNATANANRNVTLYWCDKYGDNQNCNGKTNTALPVKTVADDPNVSPITQSLGYYFLNYNFVVPVDTNASIAKFWFVVDEHDGSKPTTYNNGGGDYGIDQDQVLFIPMSSHMDTIPNTTYTQTYTNRVGDGYTRHYSLVVAVREGTNPSRVYVDATDVAVEGFPFALNMEVDFAANSSIPSIGSYSFYTGTVDSAGVQMTMDVHAVASSQTYTQVFAQTLQLDTTPYVHPSSVNVISSSSSSSSKTSSASNKLTLPFFGLGASSSSMMLLVFCVAFAYFG</sequence>
<accession>A0A9P5P170</accession>
<reference evidence="10" key="1">
    <citation type="submission" date="2020-11" db="EMBL/GenBank/DDBJ databases">
        <authorList>
            <consortium name="DOE Joint Genome Institute"/>
            <person name="Ahrendt S."/>
            <person name="Riley R."/>
            <person name="Andreopoulos W."/>
            <person name="LaButti K."/>
            <person name="Pangilinan J."/>
            <person name="Ruiz-duenas F.J."/>
            <person name="Barrasa J.M."/>
            <person name="Sanchez-Garcia M."/>
            <person name="Camarero S."/>
            <person name="Miyauchi S."/>
            <person name="Serrano A."/>
            <person name="Linde D."/>
            <person name="Babiker R."/>
            <person name="Drula E."/>
            <person name="Ayuso-Fernandez I."/>
            <person name="Pacheco R."/>
            <person name="Padilla G."/>
            <person name="Ferreira P."/>
            <person name="Barriuso J."/>
            <person name="Kellner H."/>
            <person name="Castanera R."/>
            <person name="Alfaro M."/>
            <person name="Ramirez L."/>
            <person name="Pisabarro A.G."/>
            <person name="Kuo A."/>
            <person name="Tritt A."/>
            <person name="Lipzen A."/>
            <person name="He G."/>
            <person name="Yan M."/>
            <person name="Ng V."/>
            <person name="Cullen D."/>
            <person name="Martin F."/>
            <person name="Rosso M.-N."/>
            <person name="Henrissat B."/>
            <person name="Hibbett D."/>
            <person name="Martinez A.T."/>
            <person name="Grigoriev I.V."/>
        </authorList>
    </citation>
    <scope>NUCLEOTIDE SEQUENCE</scope>
    <source>
        <strain evidence="10">AH 44721</strain>
    </source>
</reference>
<evidence type="ECO:0000256" key="4">
    <source>
        <dbReference type="ARBA" id="ARBA00023002"/>
    </source>
</evidence>
<dbReference type="InterPro" id="IPR002016">
    <property type="entry name" value="Haem_peroxidase"/>
</dbReference>
<keyword evidence="1 7" id="KW-0575">Peroxidase</keyword>
<name>A0A9P5P170_GYMJU</name>